<dbReference type="InterPro" id="IPR050744">
    <property type="entry name" value="AI-2_Isomerase_LsrG"/>
</dbReference>
<dbReference type="SUPFAM" id="SSF54909">
    <property type="entry name" value="Dimeric alpha+beta barrel"/>
    <property type="match status" value="1"/>
</dbReference>
<dbReference type="EC" id="1.-.-.-" evidence="2"/>
<sequence>MADDLMTSGDQPGGWPPGSLVVWATVQVREDVVEEFLAGIADDARCSVRDEEGCLGFTVTRDAADPLRFHFHEVYASREAFEVDHQGSAHFARWDEVSQRTVIRTDVVLSEVVALP</sequence>
<feature type="domain" description="ABM" evidence="1">
    <location>
        <begin position="20"/>
        <end position="112"/>
    </location>
</feature>
<dbReference type="PROSITE" id="PS51725">
    <property type="entry name" value="ABM"/>
    <property type="match status" value="1"/>
</dbReference>
<dbReference type="InterPro" id="IPR011008">
    <property type="entry name" value="Dimeric_a/b-barrel"/>
</dbReference>
<dbReference type="RefSeq" id="WP_339573911.1">
    <property type="nucleotide sequence ID" value="NZ_JBBIAA010000003.1"/>
</dbReference>
<reference evidence="2 3" key="1">
    <citation type="journal article" date="2017" name="Int. J. Syst. Evol. Microbiol.">
        <title>Pseudokineococcus basanitobsidens sp. nov., isolated from volcanic rock.</title>
        <authorList>
            <person name="Lee D.W."/>
            <person name="Park M.Y."/>
            <person name="Kim J.J."/>
            <person name="Kim B.S."/>
        </authorList>
    </citation>
    <scope>NUCLEOTIDE SEQUENCE [LARGE SCALE GENOMIC DNA]</scope>
    <source>
        <strain evidence="2 3">DSM 103726</strain>
    </source>
</reference>
<dbReference type="Pfam" id="PF03992">
    <property type="entry name" value="ABM"/>
    <property type="match status" value="1"/>
</dbReference>
<gene>
    <name evidence="2" type="ORF">WDZ17_04355</name>
</gene>
<evidence type="ECO:0000313" key="2">
    <source>
        <dbReference type="EMBL" id="MEJ5944525.1"/>
    </source>
</evidence>
<dbReference type="PANTHER" id="PTHR33336:SF1">
    <property type="entry name" value="(4S)-4-HYDROXY-5-PHOSPHONOOXYPENTANE-2,3-DIONE ISOMERASE"/>
    <property type="match status" value="1"/>
</dbReference>
<proteinExistence type="predicted"/>
<keyword evidence="2" id="KW-0560">Oxidoreductase</keyword>
<keyword evidence="2" id="KW-0503">Monooxygenase</keyword>
<dbReference type="Proteomes" id="UP001387100">
    <property type="component" value="Unassembled WGS sequence"/>
</dbReference>
<dbReference type="Gene3D" id="3.30.70.100">
    <property type="match status" value="1"/>
</dbReference>
<protein>
    <submittedName>
        <fullName evidence="2">Quinol monooxygenase</fullName>
        <ecNumber evidence="2">1.-.-.-</ecNumber>
    </submittedName>
</protein>
<dbReference type="EMBL" id="JBBIAA010000003">
    <property type="protein sequence ID" value="MEJ5944525.1"/>
    <property type="molecule type" value="Genomic_DNA"/>
</dbReference>
<dbReference type="PANTHER" id="PTHR33336">
    <property type="entry name" value="QUINOL MONOOXYGENASE YGIN-RELATED"/>
    <property type="match status" value="1"/>
</dbReference>
<dbReference type="InterPro" id="IPR007138">
    <property type="entry name" value="ABM_dom"/>
</dbReference>
<comment type="caution">
    <text evidence="2">The sequence shown here is derived from an EMBL/GenBank/DDBJ whole genome shotgun (WGS) entry which is preliminary data.</text>
</comment>
<organism evidence="2 3">
    <name type="scientific">Pseudokineococcus basanitobsidens</name>
    <dbReference type="NCBI Taxonomy" id="1926649"/>
    <lineage>
        <taxon>Bacteria</taxon>
        <taxon>Bacillati</taxon>
        <taxon>Actinomycetota</taxon>
        <taxon>Actinomycetes</taxon>
        <taxon>Kineosporiales</taxon>
        <taxon>Kineosporiaceae</taxon>
        <taxon>Pseudokineococcus</taxon>
    </lineage>
</organism>
<evidence type="ECO:0000313" key="3">
    <source>
        <dbReference type="Proteomes" id="UP001387100"/>
    </source>
</evidence>
<accession>A0ABU8RHK0</accession>
<keyword evidence="3" id="KW-1185">Reference proteome</keyword>
<dbReference type="GO" id="GO:0004497">
    <property type="term" value="F:monooxygenase activity"/>
    <property type="evidence" value="ECO:0007669"/>
    <property type="project" value="UniProtKB-KW"/>
</dbReference>
<evidence type="ECO:0000259" key="1">
    <source>
        <dbReference type="PROSITE" id="PS51725"/>
    </source>
</evidence>
<name>A0ABU8RHK0_9ACTN</name>